<dbReference type="OrthoDB" id="3242564at2"/>
<dbReference type="STRING" id="1437607.BISA_0419"/>
<evidence type="ECO:0000256" key="2">
    <source>
        <dbReference type="SAM" id="Phobius"/>
    </source>
</evidence>
<keyword evidence="2" id="KW-0812">Transmembrane</keyword>
<dbReference type="RefSeq" id="WP_033890631.1">
    <property type="nucleotide sequence ID" value="NZ_JDUT01000001.1"/>
</dbReference>
<dbReference type="EMBL" id="JGZN01000007">
    <property type="protein sequence ID" value="KFI92727.1"/>
    <property type="molecule type" value="Genomic_DNA"/>
</dbReference>
<sequence>MAASWWKKRVITLGAMLAGLAMIMGVIIGIPANAYAAIVLSPSRAHQRIDFTFDGNRLQLGVIANDTNNTRYYCIEASIITDYVAGPTRVVDDDMEVRRMAWLLDRYRNASTNDYAAIASLIQDKFGNQEQWKPQRDYLAPLHPEVFARAQEMWSEAERNTQGNAVIESTYAEGLRRGAVTVTVVNGDERQPQQVADVPFTITLEGPAVFEENGLKTLSKTSTEQEQTYQWKATGRGEVRASVTYDIPRMKHMDARQDMRAFDSFSSVPGEAVTFKVRKDFTPSVHTQVSSKVLDAGAAVFDEVTSAVVGSDSHWVPDLLLNAQGYYFAGLGVDDLQHITAPQTGESADDYLARLKADGYAPVAYGNASFSGPNQSARVQAMIKPDGSKPYLTRAGGGFSTWVWVFRKSEQSKEAQDYLTGDWSSTFLEAEESGSNRSRLTVESTVTEHSAQVGAELSDTITVAGFPDDHGSFTGDEAFGFGADRPHAQVSVWWAGDSADQKNDERYKPTGAAVPQEDEHHRKLVTWDIPAKNGMFKIGAGTLDANGDPMTFTAQQHGWYVFVWEFKGDDRVMPAASRYDDAWERTRVTEPCDPEEPCEPDEPDEEEPEEPQEEDSDEPLPDTGINMMPPLAVTAAAVLIGGVMLFIASRRHI</sequence>
<accession>A0A087DB27</accession>
<feature type="region of interest" description="Disordered" evidence="1">
    <location>
        <begin position="586"/>
        <end position="627"/>
    </location>
</feature>
<dbReference type="Proteomes" id="UP000029066">
    <property type="component" value="Unassembled WGS sequence"/>
</dbReference>
<evidence type="ECO:0000313" key="4">
    <source>
        <dbReference type="Proteomes" id="UP000029066"/>
    </source>
</evidence>
<proteinExistence type="predicted"/>
<name>A0A087DB27_9BIFI</name>
<keyword evidence="2" id="KW-0472">Membrane</keyword>
<feature type="transmembrane region" description="Helical" evidence="2">
    <location>
        <begin position="627"/>
        <end position="648"/>
    </location>
</feature>
<reference evidence="3 4" key="1">
    <citation type="submission" date="2014-03" db="EMBL/GenBank/DDBJ databases">
        <title>Genomics of Bifidobacteria.</title>
        <authorList>
            <person name="Ventura M."/>
            <person name="Milani C."/>
            <person name="Lugli G.A."/>
        </authorList>
    </citation>
    <scope>NUCLEOTIDE SEQUENCE [LARGE SCALE GENOMIC DNA]</scope>
    <source>
        <strain evidence="3 4">DSM 23967</strain>
    </source>
</reference>
<comment type="caution">
    <text evidence="3">The sequence shown here is derived from an EMBL/GenBank/DDBJ whole genome shotgun (WGS) entry which is preliminary data.</text>
</comment>
<gene>
    <name evidence="3" type="ORF">BISA_0419</name>
</gene>
<keyword evidence="2" id="KW-1133">Transmembrane helix</keyword>
<protein>
    <submittedName>
        <fullName evidence="3">Putative LPXTG-motif protein cell wall anchor domain protein</fullName>
    </submittedName>
</protein>
<evidence type="ECO:0000313" key="3">
    <source>
        <dbReference type="EMBL" id="KFI92727.1"/>
    </source>
</evidence>
<organism evidence="3 4">
    <name type="scientific">Bifidobacterium saguini DSM 23967</name>
    <dbReference type="NCBI Taxonomy" id="1437607"/>
    <lineage>
        <taxon>Bacteria</taxon>
        <taxon>Bacillati</taxon>
        <taxon>Actinomycetota</taxon>
        <taxon>Actinomycetes</taxon>
        <taxon>Bifidobacteriales</taxon>
        <taxon>Bifidobacteriaceae</taxon>
        <taxon>Bifidobacterium</taxon>
    </lineage>
</organism>
<evidence type="ECO:0000256" key="1">
    <source>
        <dbReference type="SAM" id="MobiDB-lite"/>
    </source>
</evidence>
<feature type="compositionally biased region" description="Acidic residues" evidence="1">
    <location>
        <begin position="592"/>
        <end position="620"/>
    </location>
</feature>
<dbReference type="AlphaFoldDB" id="A0A087DB27"/>